<accession>A0A1E3J1M8</accession>
<name>A0A1E3J1M8_9TREE</name>
<sequence>MSELSKVPQEEKQRSLNIMVDYASSAIQNRARALIDVQRRKRHIDETTAALSQLASIKSADGTPLADPETDYKVLTLDDAESLLLMAGIRKPGEGRGDERIPHYHNWDANTASQWSKRIHQLSDNMEARRSMYAMGNDQAGDIREATSGLEKILNEDSVVNNNHEQDFKFKEALGFGRWRHLADGLRSQLIMETVLPKIANQIHSYTSQAHSANPETLPSARSKKQKLWDQSISEAESSIAYMGSTGWQVDPDDKAQFEQAVERSHTILSKKSEKAVQKIEAAFLLDDHSGYYDNTTFNETRIGDLQEHLEHKLPEVAHQKFVLDDGWKKLTGLPVDYVQIEQEMDAEAEALQGSQQSVATLSGYGIPQDILFQPSALEFTEQKLQRLQNTFEYSPDINAYRPSAAQSHVKNILALKSDAVSQLNTFLKAKVDQVDSKDIPRSQLLDLYESKKRSLTGDRESRLKSARMTAALSRYTDIEKKWEKLTKSAAGRILQKVADARDGLEQISQETQDIQDQSRYWRAQSDFATINALINESFQPAFDSKASKKAWLNEIQKDRTHAKSSLEKSWRLPRAASEPSLATVEEGVQTLLIDESVESIEPYLSLGKEAEQETATARPWRSRFNWADEDEGDADTTFDEDFKEWLAAEAKRNGRETAAVASTPASELHEAEPATSNVSAPVVTTNRWMRSDGKSAAQYLYEMSRASKR</sequence>
<protein>
    <submittedName>
        <fullName evidence="2">Uncharacterized protein</fullName>
    </submittedName>
</protein>
<evidence type="ECO:0000313" key="2">
    <source>
        <dbReference type="EMBL" id="ODN94759.1"/>
    </source>
</evidence>
<evidence type="ECO:0000256" key="1">
    <source>
        <dbReference type="SAM" id="MobiDB-lite"/>
    </source>
</evidence>
<feature type="region of interest" description="Disordered" evidence="1">
    <location>
        <begin position="655"/>
        <end position="680"/>
    </location>
</feature>
<evidence type="ECO:0000313" key="3">
    <source>
        <dbReference type="Proteomes" id="UP000094819"/>
    </source>
</evidence>
<reference evidence="2 3" key="1">
    <citation type="submission" date="2016-06" db="EMBL/GenBank/DDBJ databases">
        <title>Evolution of pathogenesis and genome organization in the Tremellales.</title>
        <authorList>
            <person name="Cuomo C."/>
            <person name="Litvintseva A."/>
            <person name="Heitman J."/>
            <person name="Chen Y."/>
            <person name="Sun S."/>
            <person name="Springer D."/>
            <person name="Dromer F."/>
            <person name="Young S."/>
            <person name="Zeng Q."/>
            <person name="Chapman S."/>
            <person name="Gujja S."/>
            <person name="Saif S."/>
            <person name="Birren B."/>
        </authorList>
    </citation>
    <scope>NUCLEOTIDE SEQUENCE [LARGE SCALE GENOMIC DNA]</scope>
    <source>
        <strain evidence="2 3">CBS 7118</strain>
    </source>
</reference>
<dbReference type="EMBL" id="AWGH01000014">
    <property type="protein sequence ID" value="ODN94759.1"/>
    <property type="molecule type" value="Genomic_DNA"/>
</dbReference>
<keyword evidence="3" id="KW-1185">Reference proteome</keyword>
<dbReference type="AlphaFoldDB" id="A0A1E3J1M8"/>
<dbReference type="OrthoDB" id="10310297at2759"/>
<gene>
    <name evidence="2" type="ORF">L198_04903</name>
</gene>
<proteinExistence type="predicted"/>
<dbReference type="GeneID" id="30194116"/>
<comment type="caution">
    <text evidence="2">The sequence shown here is derived from an EMBL/GenBank/DDBJ whole genome shotgun (WGS) entry which is preliminary data.</text>
</comment>
<organism evidence="2 3">
    <name type="scientific">Cryptococcus wingfieldii CBS 7118</name>
    <dbReference type="NCBI Taxonomy" id="1295528"/>
    <lineage>
        <taxon>Eukaryota</taxon>
        <taxon>Fungi</taxon>
        <taxon>Dikarya</taxon>
        <taxon>Basidiomycota</taxon>
        <taxon>Agaricomycotina</taxon>
        <taxon>Tremellomycetes</taxon>
        <taxon>Tremellales</taxon>
        <taxon>Cryptococcaceae</taxon>
        <taxon>Cryptococcus</taxon>
    </lineage>
</organism>
<dbReference type="RefSeq" id="XP_019031038.1">
    <property type="nucleotide sequence ID" value="XM_019177006.1"/>
</dbReference>
<dbReference type="Proteomes" id="UP000094819">
    <property type="component" value="Unassembled WGS sequence"/>
</dbReference>